<feature type="transmembrane region" description="Helical" evidence="1">
    <location>
        <begin position="12"/>
        <end position="36"/>
    </location>
</feature>
<dbReference type="InterPro" id="IPR041401">
    <property type="entry name" value="TseB-like_dom"/>
</dbReference>
<proteinExistence type="predicted"/>
<name>A0ABN0ZDN7_9BACI</name>
<keyword evidence="1" id="KW-0472">Membrane</keyword>
<evidence type="ECO:0000256" key="1">
    <source>
        <dbReference type="SAM" id="Phobius"/>
    </source>
</evidence>
<dbReference type="Pfam" id="PF17881">
    <property type="entry name" value="TseB"/>
    <property type="match status" value="1"/>
</dbReference>
<reference evidence="3 4" key="1">
    <citation type="journal article" date="2019" name="Int. J. Syst. Evol. Microbiol.">
        <title>The Global Catalogue of Microorganisms (GCM) 10K type strain sequencing project: providing services to taxonomists for standard genome sequencing and annotation.</title>
        <authorList>
            <consortium name="The Broad Institute Genomics Platform"/>
            <consortium name="The Broad Institute Genome Sequencing Center for Infectious Disease"/>
            <person name="Wu L."/>
            <person name="Ma J."/>
        </authorList>
    </citation>
    <scope>NUCLEOTIDE SEQUENCE [LARGE SCALE GENOMIC DNA]</scope>
    <source>
        <strain evidence="3 4">JCM 12149</strain>
    </source>
</reference>
<keyword evidence="1" id="KW-1133">Transmembrane helix</keyword>
<dbReference type="SUPFAM" id="SSF54403">
    <property type="entry name" value="Cystatin/monellin"/>
    <property type="match status" value="2"/>
</dbReference>
<keyword evidence="1" id="KW-0812">Transmembrane</keyword>
<evidence type="ECO:0000313" key="4">
    <source>
        <dbReference type="Proteomes" id="UP001501459"/>
    </source>
</evidence>
<protein>
    <recommendedName>
        <fullName evidence="2">Cell wall elongation regulator TseB-like domain-containing protein</fullName>
    </recommendedName>
</protein>
<gene>
    <name evidence="3" type="ORF">GCM10008983_22270</name>
</gene>
<evidence type="ECO:0000259" key="2">
    <source>
        <dbReference type="Pfam" id="PF17881"/>
    </source>
</evidence>
<comment type="caution">
    <text evidence="3">The sequence shown here is derived from an EMBL/GenBank/DDBJ whole genome shotgun (WGS) entry which is preliminary data.</text>
</comment>
<organism evidence="3 4">
    <name type="scientific">Lentibacillus halophilus</name>
    <dbReference type="NCBI Taxonomy" id="295065"/>
    <lineage>
        <taxon>Bacteria</taxon>
        <taxon>Bacillati</taxon>
        <taxon>Bacillota</taxon>
        <taxon>Bacilli</taxon>
        <taxon>Bacillales</taxon>
        <taxon>Bacillaceae</taxon>
        <taxon>Lentibacillus</taxon>
    </lineage>
</organism>
<accession>A0ABN0ZDN7</accession>
<dbReference type="RefSeq" id="WP_343753130.1">
    <property type="nucleotide sequence ID" value="NZ_BAAADM010000054.1"/>
</dbReference>
<dbReference type="InterPro" id="IPR046350">
    <property type="entry name" value="Cystatin_sf"/>
</dbReference>
<dbReference type="Proteomes" id="UP001501459">
    <property type="component" value="Unassembled WGS sequence"/>
</dbReference>
<sequence length="178" mass="21002">MNKRLLRMTVPAWLKWLTGITCLMTVVLLIAGIYLYSAVQGERTAEFDQIKQKVENETDITNVNRIERFHGRKAYYVIYGETNDQQDAIMFYPFTENNAETKLIKHSEIVPEKTVQKKWRNDCHHCTLFSVKPALITENKLPAWEMTYENEDGRYIMEYVSIYDGELIEMIGFKQKFN</sequence>
<dbReference type="Gene3D" id="3.10.450.40">
    <property type="match status" value="2"/>
</dbReference>
<dbReference type="EMBL" id="BAAADM010000054">
    <property type="protein sequence ID" value="GAA0444429.1"/>
    <property type="molecule type" value="Genomic_DNA"/>
</dbReference>
<feature type="domain" description="Cell wall elongation regulator TseB-like" evidence="2">
    <location>
        <begin position="52"/>
        <end position="93"/>
    </location>
</feature>
<evidence type="ECO:0000313" key="3">
    <source>
        <dbReference type="EMBL" id="GAA0444429.1"/>
    </source>
</evidence>
<keyword evidence="4" id="KW-1185">Reference proteome</keyword>